<reference evidence="1 2" key="1">
    <citation type="submission" date="2018-06" db="EMBL/GenBank/DDBJ databases">
        <authorList>
            <consortium name="Pathogen Informatics"/>
            <person name="Doyle S."/>
        </authorList>
    </citation>
    <scope>NUCLEOTIDE SEQUENCE [LARGE SCALE GENOMIC DNA]</scope>
    <source>
        <strain evidence="1 2">NCTC7911</strain>
    </source>
</reference>
<evidence type="ECO:0000313" key="2">
    <source>
        <dbReference type="Proteomes" id="UP000254107"/>
    </source>
</evidence>
<proteinExistence type="predicted"/>
<dbReference type="Proteomes" id="UP000254107">
    <property type="component" value="Unassembled WGS sequence"/>
</dbReference>
<evidence type="ECO:0000313" key="1">
    <source>
        <dbReference type="EMBL" id="STY99250.1"/>
    </source>
</evidence>
<dbReference type="RefSeq" id="WP_115247261.1">
    <property type="nucleotide sequence ID" value="NZ_UGQC01000001.1"/>
</dbReference>
<gene>
    <name evidence="1" type="ORF">NCTC7911_00624</name>
</gene>
<sequence length="367" mass="42924">MVNATLHEYLDIDSSIKFIRNKLETEFFLESNLFDLCVKDRIKPIIYYNGDIWITPVKEQSYCPDDFDEINNMNFLEYEFSQLTQFMGYVYLNHTGRDETSFDNMTSRHLISIQSVVASNPLWNINKINNIFNKNHGTYFATIPKNGDMAIISKDFDKQDLIKILDEKEKMGAIHENLEYFFEIMDRQRTLTHNFVEIKRKDIRFSINDLLSLIDRDLSILIENIDKTRDFLESIALQIDEKSKQLQAKDDIIAEQAKLIAELQANQEMGVDKELRPNSQNAISKLLYALMIHGDFELDGTKQGNLNDRLVSLTNEKGVPVTEKFIAGWLEYLNDSYYFKKGKLNRTPKVRHTNLWGAFYGKIHNRL</sequence>
<accession>A0A378QFI1</accession>
<dbReference type="AlphaFoldDB" id="A0A378QFI1"/>
<name>A0A378QFI1_MORLA</name>
<keyword evidence="2" id="KW-1185">Reference proteome</keyword>
<dbReference type="GeneID" id="302269278"/>
<organism evidence="1 2">
    <name type="scientific">Moraxella lacunata</name>
    <dbReference type="NCBI Taxonomy" id="477"/>
    <lineage>
        <taxon>Bacteria</taxon>
        <taxon>Pseudomonadati</taxon>
        <taxon>Pseudomonadota</taxon>
        <taxon>Gammaproteobacteria</taxon>
        <taxon>Moraxellales</taxon>
        <taxon>Moraxellaceae</taxon>
        <taxon>Moraxella</taxon>
    </lineage>
</organism>
<protein>
    <submittedName>
        <fullName evidence="1">Uncharacterized protein</fullName>
    </submittedName>
</protein>
<dbReference type="EMBL" id="UGQC01000001">
    <property type="protein sequence ID" value="STY99250.1"/>
    <property type="molecule type" value="Genomic_DNA"/>
</dbReference>